<sequence length="333" mass="35232">MFATAPDGRHAFAIFYDRDGVQVIDGGAWTVGHGDHDHYYTAPPRARELYPGGRPAHAVSHDGRAAIFYDDDGEYRLLDESEIAEGGPGHLLPVDAPHHGVAVPWYDDRTIVTRFGDTDPDETTLPPEVVIHNADGELVEEGFPECPDLHGGVALGSTVAFGCSDGVLVLDQHGGHVDGHKLDYPGDDERTGALLTADGLDVVVGNYSDDAYLVIDPVGHAVDAVAIPEPFSTFGVTGHDGGKLLGMSASGTLHVVDITSGDVESIGDVTAAYDEDAEWTEPTPQLATGPDGLVFVSDPEARRVHEIDLNAGEVRESYDVGGRPFHLTALGTG</sequence>
<dbReference type="SUPFAM" id="SSF50969">
    <property type="entry name" value="YVTN repeat-like/Quinoprotein amine dehydrogenase"/>
    <property type="match status" value="1"/>
</dbReference>
<keyword evidence="2" id="KW-1185">Reference proteome</keyword>
<gene>
    <name evidence="1" type="ORF">DPM12_18855</name>
</gene>
<dbReference type="InterPro" id="IPR015943">
    <property type="entry name" value="WD40/YVTN_repeat-like_dom_sf"/>
</dbReference>
<evidence type="ECO:0008006" key="3">
    <source>
        <dbReference type="Google" id="ProtNLM"/>
    </source>
</evidence>
<dbReference type="EMBL" id="QMIG01000026">
    <property type="protein sequence ID" value="RAW10601.1"/>
    <property type="molecule type" value="Genomic_DNA"/>
</dbReference>
<protein>
    <recommendedName>
        <fullName evidence="3">WD40 repeat domain-containing protein</fullName>
    </recommendedName>
</protein>
<organism evidence="1 2">
    <name type="scientific">Phytoactinopolyspora halophila</name>
    <dbReference type="NCBI Taxonomy" id="1981511"/>
    <lineage>
        <taxon>Bacteria</taxon>
        <taxon>Bacillati</taxon>
        <taxon>Actinomycetota</taxon>
        <taxon>Actinomycetes</taxon>
        <taxon>Jiangellales</taxon>
        <taxon>Jiangellaceae</taxon>
        <taxon>Phytoactinopolyspora</taxon>
    </lineage>
</organism>
<comment type="caution">
    <text evidence="1">The sequence shown here is derived from an EMBL/GenBank/DDBJ whole genome shotgun (WGS) entry which is preliminary data.</text>
</comment>
<accession>A0A329QF54</accession>
<reference evidence="1 2" key="1">
    <citation type="submission" date="2018-06" db="EMBL/GenBank/DDBJ databases">
        <title>Phytoactinopolyspora halophila sp. nov., a novel halophilic actinomycete isolated from a saline soil in China.</title>
        <authorList>
            <person name="Tang S.-K."/>
        </authorList>
    </citation>
    <scope>NUCLEOTIDE SEQUENCE [LARGE SCALE GENOMIC DNA]</scope>
    <source>
        <strain evidence="1 2">YIM 96934</strain>
    </source>
</reference>
<evidence type="ECO:0000313" key="1">
    <source>
        <dbReference type="EMBL" id="RAW10601.1"/>
    </source>
</evidence>
<dbReference type="OrthoDB" id="60524at2"/>
<dbReference type="Gene3D" id="2.130.10.10">
    <property type="entry name" value="YVTN repeat-like/Quinoprotein amine dehydrogenase"/>
    <property type="match status" value="1"/>
</dbReference>
<dbReference type="Proteomes" id="UP000250462">
    <property type="component" value="Unassembled WGS sequence"/>
</dbReference>
<dbReference type="AlphaFoldDB" id="A0A329QF54"/>
<evidence type="ECO:0000313" key="2">
    <source>
        <dbReference type="Proteomes" id="UP000250462"/>
    </source>
</evidence>
<dbReference type="InterPro" id="IPR011044">
    <property type="entry name" value="Quino_amine_DH_bsu"/>
</dbReference>
<name>A0A329QF54_9ACTN</name>
<proteinExistence type="predicted"/>